<dbReference type="Pfam" id="PF02536">
    <property type="entry name" value="mTERF"/>
    <property type="match status" value="1"/>
</dbReference>
<evidence type="ECO:0000256" key="3">
    <source>
        <dbReference type="ARBA" id="ARBA00022946"/>
    </source>
</evidence>
<dbReference type="EMBL" id="JAYKXN010000005">
    <property type="protein sequence ID" value="KAK7286842.1"/>
    <property type="molecule type" value="Genomic_DNA"/>
</dbReference>
<protein>
    <recommendedName>
        <fullName evidence="6">Transcription termination factor</fullName>
    </recommendedName>
</protein>
<evidence type="ECO:0000313" key="5">
    <source>
        <dbReference type="Proteomes" id="UP001359559"/>
    </source>
</evidence>
<dbReference type="AlphaFoldDB" id="A0AAN9IUY7"/>
<evidence type="ECO:0000256" key="1">
    <source>
        <dbReference type="ARBA" id="ARBA00007692"/>
    </source>
</evidence>
<keyword evidence="2" id="KW-0806">Transcription termination</keyword>
<keyword evidence="2" id="KW-0804">Transcription</keyword>
<dbReference type="InterPro" id="IPR003690">
    <property type="entry name" value="MTERF"/>
</dbReference>
<accession>A0AAN9IUY7</accession>
<dbReference type="InterPro" id="IPR038538">
    <property type="entry name" value="MTERF_sf"/>
</dbReference>
<dbReference type="Proteomes" id="UP001359559">
    <property type="component" value="Unassembled WGS sequence"/>
</dbReference>
<dbReference type="PANTHER" id="PTHR13068:SF223">
    <property type="entry name" value="MITOCHONDRIAL TRANSCRIPTION TERMINATION FACTOR FAMILY PROTEIN"/>
    <property type="match status" value="1"/>
</dbReference>
<gene>
    <name evidence="4" type="ORF">RJT34_22139</name>
</gene>
<dbReference type="GO" id="GO:0003676">
    <property type="term" value="F:nucleic acid binding"/>
    <property type="evidence" value="ECO:0007669"/>
    <property type="project" value="InterPro"/>
</dbReference>
<evidence type="ECO:0000313" key="4">
    <source>
        <dbReference type="EMBL" id="KAK7286842.1"/>
    </source>
</evidence>
<proteinExistence type="inferred from homology"/>
<keyword evidence="3" id="KW-0809">Transit peptide</keyword>
<dbReference type="Gene3D" id="1.25.70.10">
    <property type="entry name" value="Transcription termination factor 3, mitochondrial"/>
    <property type="match status" value="1"/>
</dbReference>
<dbReference type="GO" id="GO:0006353">
    <property type="term" value="P:DNA-templated transcription termination"/>
    <property type="evidence" value="ECO:0007669"/>
    <property type="project" value="UniProtKB-KW"/>
</dbReference>
<evidence type="ECO:0008006" key="6">
    <source>
        <dbReference type="Google" id="ProtNLM"/>
    </source>
</evidence>
<comment type="caution">
    <text evidence="4">The sequence shown here is derived from an EMBL/GenBank/DDBJ whole genome shotgun (WGS) entry which is preliminary data.</text>
</comment>
<keyword evidence="2" id="KW-0805">Transcription regulation</keyword>
<organism evidence="4 5">
    <name type="scientific">Clitoria ternatea</name>
    <name type="common">Butterfly pea</name>
    <dbReference type="NCBI Taxonomy" id="43366"/>
    <lineage>
        <taxon>Eukaryota</taxon>
        <taxon>Viridiplantae</taxon>
        <taxon>Streptophyta</taxon>
        <taxon>Embryophyta</taxon>
        <taxon>Tracheophyta</taxon>
        <taxon>Spermatophyta</taxon>
        <taxon>Magnoliopsida</taxon>
        <taxon>eudicotyledons</taxon>
        <taxon>Gunneridae</taxon>
        <taxon>Pentapetalae</taxon>
        <taxon>rosids</taxon>
        <taxon>fabids</taxon>
        <taxon>Fabales</taxon>
        <taxon>Fabaceae</taxon>
        <taxon>Papilionoideae</taxon>
        <taxon>50 kb inversion clade</taxon>
        <taxon>NPAAA clade</taxon>
        <taxon>indigoferoid/millettioid clade</taxon>
        <taxon>Phaseoleae</taxon>
        <taxon>Clitoria</taxon>
    </lineage>
</organism>
<comment type="similarity">
    <text evidence="1">Belongs to the mTERF family.</text>
</comment>
<keyword evidence="5" id="KW-1185">Reference proteome</keyword>
<dbReference type="FunFam" id="1.25.70.10:FF:000026">
    <property type="entry name" value="Mitochondrial transcription termination factor family protein"/>
    <property type="match status" value="1"/>
</dbReference>
<sequence length="372" mass="42594">MLRFLSTGSNIFQSFSHATVIKASLVFAPTTYSTICLTQTKVEVDDIRNNWNNATQVLSKWGCSDGDLKIIFSRCPSLRNADPTQVQSRLCLLSGLGLGASELVKIVNCRPRFFGSRYDRSFDERIAYLTSLFESKEMLQKAIVRNPSLLLCDYKYDIEATVLLYEKLGVNKRDLIQMLLLRPTIVSRTSFDAEKMGYLAKTGLSKDSKMYKYVVTLIGISRVETIRKKVANLMRYGISDEEVFEFIGRSPCVLSLSTEKVQRNMTFILGTMKLDAKIILKQPYLLYANVDTVLKPRVLLARKIQDMDTTLQIVESTIITSLRMSEQRFLKLFVKCHHKDVANELMEFYKRTKEVKRLAESSKKYCSKGFPF</sequence>
<name>A0AAN9IUY7_CLITE</name>
<reference evidence="4 5" key="1">
    <citation type="submission" date="2024-01" db="EMBL/GenBank/DDBJ databases">
        <title>The genomes of 5 underutilized Papilionoideae crops provide insights into root nodulation and disease resistance.</title>
        <authorList>
            <person name="Yuan L."/>
        </authorList>
    </citation>
    <scope>NUCLEOTIDE SEQUENCE [LARGE SCALE GENOMIC DNA]</scope>
    <source>
        <strain evidence="4">LY-2023</strain>
        <tissue evidence="4">Leaf</tissue>
    </source>
</reference>
<dbReference type="PANTHER" id="PTHR13068">
    <property type="entry name" value="CGI-12 PROTEIN-RELATED"/>
    <property type="match status" value="1"/>
</dbReference>
<dbReference type="SMART" id="SM00733">
    <property type="entry name" value="Mterf"/>
    <property type="match status" value="6"/>
</dbReference>
<evidence type="ECO:0000256" key="2">
    <source>
        <dbReference type="ARBA" id="ARBA00022472"/>
    </source>
</evidence>